<accession>A0A0A1U5R3</accession>
<reference evidence="1 2" key="1">
    <citation type="submission" date="2012-10" db="EMBL/GenBank/DDBJ databases">
        <authorList>
            <person name="Zafar N."/>
            <person name="Inman J."/>
            <person name="Hall N."/>
            <person name="Lorenzi H."/>
            <person name="Caler E."/>
        </authorList>
    </citation>
    <scope>NUCLEOTIDE SEQUENCE [LARGE SCALE GENOMIC DNA]</scope>
    <source>
        <strain evidence="1 2">IP1</strain>
    </source>
</reference>
<sequence>MNNDLIDFNEWNEVDMQNNIKKYLSHLEDDFLGKKAIHNSLLFPKKPKDEAYQFLKNLPLYSGEPQSQPEQQSEVDNVYKSTVDNIKAEIKKMRKQIETLFDLNIITENEFVEFCAYINRVDELTNSDDSCD</sequence>
<dbReference type="OMA" id="VEFCAYI"/>
<proteinExistence type="predicted"/>
<dbReference type="Proteomes" id="UP000014680">
    <property type="component" value="Unassembled WGS sequence"/>
</dbReference>
<gene>
    <name evidence="1" type="ORF">EIN_525900</name>
</gene>
<dbReference type="RefSeq" id="XP_004256366.1">
    <property type="nucleotide sequence ID" value="XM_004256318.1"/>
</dbReference>
<dbReference type="AlphaFoldDB" id="A0A0A1U5R3"/>
<dbReference type="VEuPathDB" id="AmoebaDB:EIN_525900"/>
<organism evidence="1 2">
    <name type="scientific">Entamoeba invadens IP1</name>
    <dbReference type="NCBI Taxonomy" id="370355"/>
    <lineage>
        <taxon>Eukaryota</taxon>
        <taxon>Amoebozoa</taxon>
        <taxon>Evosea</taxon>
        <taxon>Archamoebae</taxon>
        <taxon>Mastigamoebida</taxon>
        <taxon>Entamoebidae</taxon>
        <taxon>Entamoeba</taxon>
    </lineage>
</organism>
<protein>
    <submittedName>
        <fullName evidence="1">Uncharacterized protein</fullName>
    </submittedName>
</protein>
<dbReference type="EMBL" id="KB206604">
    <property type="protein sequence ID" value="ELP89595.1"/>
    <property type="molecule type" value="Genomic_DNA"/>
</dbReference>
<dbReference type="OrthoDB" id="26280at2759"/>
<dbReference type="GeneID" id="14888560"/>
<evidence type="ECO:0000313" key="1">
    <source>
        <dbReference type="EMBL" id="ELP89595.1"/>
    </source>
</evidence>
<dbReference type="KEGG" id="eiv:EIN_525900"/>
<name>A0A0A1U5R3_ENTIV</name>
<keyword evidence="2" id="KW-1185">Reference proteome</keyword>
<evidence type="ECO:0000313" key="2">
    <source>
        <dbReference type="Proteomes" id="UP000014680"/>
    </source>
</evidence>